<dbReference type="SUPFAM" id="SSF46579">
    <property type="entry name" value="Prefoldin"/>
    <property type="match status" value="1"/>
</dbReference>
<sequence length="122" mass="14097">MQPSPQDLPPEAQDKIQKLQKQKRKLEQIGEQKNRFKAEDKRLEEGIKALDEADEDKEVFKVVGPVGIKSNREDLKEELSEKKERIKSEIESMENKENEIRESAKENQSKLREMMAGGKGMS</sequence>
<evidence type="ECO:0000256" key="6">
    <source>
        <dbReference type="ARBA" id="ARBA00023186"/>
    </source>
</evidence>
<organism evidence="11 12">
    <name type="scientific">candidate division MSBL1 archaeon SCGC-AAA259I09</name>
    <dbReference type="NCBI Taxonomy" id="1698267"/>
    <lineage>
        <taxon>Archaea</taxon>
        <taxon>Methanobacteriati</taxon>
        <taxon>Methanobacteriota</taxon>
        <taxon>candidate division MSBL1</taxon>
    </lineage>
</organism>
<dbReference type="Proteomes" id="UP000070463">
    <property type="component" value="Unassembled WGS sequence"/>
</dbReference>
<evidence type="ECO:0000256" key="9">
    <source>
        <dbReference type="HAMAP-Rule" id="MF_00307"/>
    </source>
</evidence>
<evidence type="ECO:0000313" key="11">
    <source>
        <dbReference type="EMBL" id="KXA94410.1"/>
    </source>
</evidence>
<proteinExistence type="inferred from homology"/>
<feature type="compositionally biased region" description="Basic and acidic residues" evidence="10">
    <location>
        <begin position="25"/>
        <end position="34"/>
    </location>
</feature>
<comment type="subcellular location">
    <subcellularLocation>
        <location evidence="1 9">Cytoplasm</location>
    </subcellularLocation>
</comment>
<evidence type="ECO:0000256" key="5">
    <source>
        <dbReference type="ARBA" id="ARBA00022490"/>
    </source>
</evidence>
<dbReference type="AlphaFoldDB" id="A0A133UJX2"/>
<evidence type="ECO:0000256" key="4">
    <source>
        <dbReference type="ARBA" id="ARBA00016304"/>
    </source>
</evidence>
<reference evidence="11 12" key="1">
    <citation type="journal article" date="2016" name="Sci. Rep.">
        <title>Metabolic traits of an uncultured archaeal lineage -MSBL1- from brine pools of the Red Sea.</title>
        <authorList>
            <person name="Mwirichia R."/>
            <person name="Alam I."/>
            <person name="Rashid M."/>
            <person name="Vinu M."/>
            <person name="Ba-Alawi W."/>
            <person name="Anthony Kamau A."/>
            <person name="Kamanda Ngugi D."/>
            <person name="Goker M."/>
            <person name="Klenk H.P."/>
            <person name="Bajic V."/>
            <person name="Stingl U."/>
        </authorList>
    </citation>
    <scope>NUCLEOTIDE SEQUENCE [LARGE SCALE GENOMIC DNA]</scope>
    <source>
        <strain evidence="11">SCGC-AAA259I09</strain>
    </source>
</reference>
<evidence type="ECO:0000256" key="1">
    <source>
        <dbReference type="ARBA" id="ARBA00004496"/>
    </source>
</evidence>
<keyword evidence="5 9" id="KW-0963">Cytoplasm</keyword>
<dbReference type="Pfam" id="PF01920">
    <property type="entry name" value="Prefoldin_2"/>
    <property type="match status" value="1"/>
</dbReference>
<gene>
    <name evidence="9" type="primary">pfdB</name>
    <name evidence="11" type="ORF">AKJ37_07630</name>
</gene>
<feature type="region of interest" description="Disordered" evidence="10">
    <location>
        <begin position="86"/>
        <end position="122"/>
    </location>
</feature>
<dbReference type="GO" id="GO:0006457">
    <property type="term" value="P:protein folding"/>
    <property type="evidence" value="ECO:0007669"/>
    <property type="project" value="UniProtKB-UniRule"/>
</dbReference>
<dbReference type="InterPro" id="IPR002777">
    <property type="entry name" value="PFD_beta-like"/>
</dbReference>
<dbReference type="InterPro" id="IPR012713">
    <property type="entry name" value="PfdB"/>
</dbReference>
<dbReference type="GO" id="GO:0005737">
    <property type="term" value="C:cytoplasm"/>
    <property type="evidence" value="ECO:0007669"/>
    <property type="project" value="UniProtKB-SubCell"/>
</dbReference>
<accession>A0A133UJX2</accession>
<comment type="similarity">
    <text evidence="2 9">Belongs to the prefoldin subunit beta family.</text>
</comment>
<dbReference type="GO" id="GO:0016272">
    <property type="term" value="C:prefoldin complex"/>
    <property type="evidence" value="ECO:0007669"/>
    <property type="project" value="UniProtKB-UniRule"/>
</dbReference>
<name>A0A133UJX2_9EURY</name>
<evidence type="ECO:0000256" key="8">
    <source>
        <dbReference type="ARBA" id="ARBA00033461"/>
    </source>
</evidence>
<feature type="region of interest" description="Disordered" evidence="10">
    <location>
        <begin position="1"/>
        <end position="34"/>
    </location>
</feature>
<evidence type="ECO:0000256" key="10">
    <source>
        <dbReference type="SAM" id="MobiDB-lite"/>
    </source>
</evidence>
<dbReference type="HAMAP" id="MF_00307">
    <property type="entry name" value="PfdB"/>
    <property type="match status" value="1"/>
</dbReference>
<comment type="subunit">
    <text evidence="3 9">Heterohexamer of two alpha and four beta subunits.</text>
</comment>
<keyword evidence="12" id="KW-1185">Reference proteome</keyword>
<dbReference type="GO" id="GO:0051082">
    <property type="term" value="F:unfolded protein binding"/>
    <property type="evidence" value="ECO:0007669"/>
    <property type="project" value="UniProtKB-UniRule"/>
</dbReference>
<dbReference type="Gene3D" id="1.10.287.370">
    <property type="match status" value="1"/>
</dbReference>
<comment type="function">
    <text evidence="7 9">Molecular chaperone capable of stabilizing a range of proteins. Seems to fulfill an ATP-independent, HSP70-like function in archaeal de novo protein folding.</text>
</comment>
<feature type="compositionally biased region" description="Basic and acidic residues" evidence="10">
    <location>
        <begin position="86"/>
        <end position="113"/>
    </location>
</feature>
<keyword evidence="6 9" id="KW-0143">Chaperone</keyword>
<dbReference type="EMBL" id="LHXR01000187">
    <property type="protein sequence ID" value="KXA94410.1"/>
    <property type="molecule type" value="Genomic_DNA"/>
</dbReference>
<evidence type="ECO:0000313" key="12">
    <source>
        <dbReference type="Proteomes" id="UP000070463"/>
    </source>
</evidence>
<evidence type="ECO:0000256" key="2">
    <source>
        <dbReference type="ARBA" id="ARBA00008045"/>
    </source>
</evidence>
<evidence type="ECO:0000256" key="3">
    <source>
        <dbReference type="ARBA" id="ARBA00011716"/>
    </source>
</evidence>
<protein>
    <recommendedName>
        <fullName evidence="4 9">Prefoldin subunit beta</fullName>
    </recommendedName>
    <alternativeName>
        <fullName evidence="8 9">GimC subunit beta</fullName>
    </alternativeName>
</protein>
<evidence type="ECO:0000256" key="7">
    <source>
        <dbReference type="ARBA" id="ARBA00025077"/>
    </source>
</evidence>
<dbReference type="InterPro" id="IPR009053">
    <property type="entry name" value="Prefoldin"/>
</dbReference>
<comment type="caution">
    <text evidence="11">The sequence shown here is derived from an EMBL/GenBank/DDBJ whole genome shotgun (WGS) entry which is preliminary data.</text>
</comment>